<evidence type="ECO:0000256" key="2">
    <source>
        <dbReference type="ARBA" id="ARBA00023239"/>
    </source>
</evidence>
<keyword evidence="5" id="KW-1185">Reference proteome</keyword>
<evidence type="ECO:0000256" key="3">
    <source>
        <dbReference type="SAM" id="MobiDB-lite"/>
    </source>
</evidence>
<reference evidence="4 5" key="1">
    <citation type="submission" date="2018-12" db="EMBL/GenBank/DDBJ databases">
        <title>Draft genome sequence of Embleya hyalina NBRC 13850T.</title>
        <authorList>
            <person name="Komaki H."/>
            <person name="Hosoyama A."/>
            <person name="Kimura A."/>
            <person name="Ichikawa N."/>
            <person name="Tamura T."/>
        </authorList>
    </citation>
    <scope>NUCLEOTIDE SEQUENCE [LARGE SCALE GENOMIC DNA]</scope>
    <source>
        <strain evidence="4 5">NBRC 13850</strain>
    </source>
</reference>
<dbReference type="PANTHER" id="PTHR11941">
    <property type="entry name" value="ENOYL-COA HYDRATASE-RELATED"/>
    <property type="match status" value="1"/>
</dbReference>
<comment type="caution">
    <text evidence="4">The sequence shown here is derived from an EMBL/GenBank/DDBJ whole genome shotgun (WGS) entry which is preliminary data.</text>
</comment>
<dbReference type="GO" id="GO:0006635">
    <property type="term" value="P:fatty acid beta-oxidation"/>
    <property type="evidence" value="ECO:0007669"/>
    <property type="project" value="TreeGrafter"/>
</dbReference>
<dbReference type="Proteomes" id="UP000286931">
    <property type="component" value="Unassembled WGS sequence"/>
</dbReference>
<dbReference type="Gene3D" id="3.90.226.10">
    <property type="entry name" value="2-enoyl-CoA Hydratase, Chain A, domain 1"/>
    <property type="match status" value="1"/>
</dbReference>
<dbReference type="EMBL" id="BIFH01000023">
    <property type="protein sequence ID" value="GCD97385.1"/>
    <property type="molecule type" value="Genomic_DNA"/>
</dbReference>
<evidence type="ECO:0000256" key="1">
    <source>
        <dbReference type="ARBA" id="ARBA00005254"/>
    </source>
</evidence>
<organism evidence="4 5">
    <name type="scientific">Embleya hyalina</name>
    <dbReference type="NCBI Taxonomy" id="516124"/>
    <lineage>
        <taxon>Bacteria</taxon>
        <taxon>Bacillati</taxon>
        <taxon>Actinomycetota</taxon>
        <taxon>Actinomycetes</taxon>
        <taxon>Kitasatosporales</taxon>
        <taxon>Streptomycetaceae</taxon>
        <taxon>Embleya</taxon>
    </lineage>
</organism>
<evidence type="ECO:0000313" key="5">
    <source>
        <dbReference type="Proteomes" id="UP000286931"/>
    </source>
</evidence>
<dbReference type="PANTHER" id="PTHR11941:SF133">
    <property type="entry name" value="1,2-EPOXYPHENYLACETYL-COA ISOMERASE"/>
    <property type="match status" value="1"/>
</dbReference>
<accession>A0A401YS40</accession>
<dbReference type="InterPro" id="IPR029045">
    <property type="entry name" value="ClpP/crotonase-like_dom_sf"/>
</dbReference>
<feature type="region of interest" description="Disordered" evidence="3">
    <location>
        <begin position="85"/>
        <end position="106"/>
    </location>
</feature>
<evidence type="ECO:0000313" key="4">
    <source>
        <dbReference type="EMBL" id="GCD97385.1"/>
    </source>
</evidence>
<name>A0A401YS40_9ACTN</name>
<dbReference type="InterPro" id="IPR014748">
    <property type="entry name" value="Enoyl-CoA_hydra_C"/>
</dbReference>
<sequence>MTTPDQDLLHSVRAGVLTLTLNRPAASNSLTWAQRELLIELLAEASATEQIRAVILTAAGQKHFCTGMDLRSSPGTKSLLAAAEDTTTDAGADADTPQPPARPTGYATRMMKTGVQRLTNAILDCEKPVLAAVNGTTAGYGMSLALACDLVIAADSARFIQIFTRRGLVPDGGSAYLLPRLVGPQKAKELMFFGDDLPAAEALRIGVVNKVVPADELEATAREWAERLATGPTRAYAFTKHLVNRSLESDRTTAFDEEARIVEANMTSRDANEGVASLMERRKPEYYGW</sequence>
<gene>
    <name evidence="4" type="ORF">EHYA_05077</name>
</gene>
<dbReference type="OrthoDB" id="9777711at2"/>
<dbReference type="CDD" id="cd06558">
    <property type="entry name" value="crotonase-like"/>
    <property type="match status" value="1"/>
</dbReference>
<dbReference type="AlphaFoldDB" id="A0A401YS40"/>
<keyword evidence="2" id="KW-0456">Lyase</keyword>
<dbReference type="GO" id="GO:0016829">
    <property type="term" value="F:lyase activity"/>
    <property type="evidence" value="ECO:0007669"/>
    <property type="project" value="UniProtKB-KW"/>
</dbReference>
<dbReference type="Gene3D" id="1.10.12.10">
    <property type="entry name" value="Lyase 2-enoyl-coa Hydratase, Chain A, domain 2"/>
    <property type="match status" value="1"/>
</dbReference>
<dbReference type="SUPFAM" id="SSF52096">
    <property type="entry name" value="ClpP/crotonase"/>
    <property type="match status" value="1"/>
</dbReference>
<dbReference type="Pfam" id="PF00378">
    <property type="entry name" value="ECH_1"/>
    <property type="match status" value="2"/>
</dbReference>
<dbReference type="InterPro" id="IPR001753">
    <property type="entry name" value="Enoyl-CoA_hydra/iso"/>
</dbReference>
<feature type="compositionally biased region" description="Low complexity" evidence="3">
    <location>
        <begin position="85"/>
        <end position="96"/>
    </location>
</feature>
<comment type="similarity">
    <text evidence="1">Belongs to the enoyl-CoA hydratase/isomerase family.</text>
</comment>
<proteinExistence type="inferred from homology"/>
<dbReference type="RefSeq" id="WP_126639346.1">
    <property type="nucleotide sequence ID" value="NZ_BIFH01000023.1"/>
</dbReference>
<protein>
    <submittedName>
        <fullName evidence="4">Enoyl-CoA hydratase</fullName>
    </submittedName>
</protein>